<dbReference type="RefSeq" id="WP_135025545.1">
    <property type="nucleotide sequence ID" value="NZ_JBFUWK010000004.1"/>
</dbReference>
<evidence type="ECO:0000256" key="1">
    <source>
        <dbReference type="SAM" id="Phobius"/>
    </source>
</evidence>
<proteinExistence type="predicted"/>
<protein>
    <recommendedName>
        <fullName evidence="4">DUF443 domain-containing protein</fullName>
    </recommendedName>
</protein>
<comment type="caution">
    <text evidence="2">The sequence shown here is derived from an EMBL/GenBank/DDBJ whole genome shotgun (WGS) entry which is preliminary data.</text>
</comment>
<keyword evidence="1" id="KW-0472">Membrane</keyword>
<accession>A0A7Z8D3G9</accession>
<evidence type="ECO:0000313" key="3">
    <source>
        <dbReference type="Proteomes" id="UP000297938"/>
    </source>
</evidence>
<evidence type="ECO:0000313" key="2">
    <source>
        <dbReference type="EMBL" id="TFJ29455.1"/>
    </source>
</evidence>
<keyword evidence="1" id="KW-0812">Transmembrane</keyword>
<reference evidence="2 3" key="1">
    <citation type="journal article" date="2018" name="Int. J. Food Microbiol.">
        <title>Growth of Carnobacterium spp. isolated from chilled vacuum-packaged meat under relevant acidic conditions.</title>
        <authorList>
            <person name="Zhang P."/>
            <person name="Badoni M."/>
            <person name="Ganzle M."/>
            <person name="Yang X."/>
        </authorList>
    </citation>
    <scope>NUCLEOTIDE SEQUENCE [LARGE SCALE GENOMIC DNA]</scope>
    <source>
        <strain evidence="2 3">B2</strain>
    </source>
</reference>
<organism evidence="2 3">
    <name type="scientific">Carnobacterium divergens</name>
    <name type="common">Lactobacillus divergens</name>
    <dbReference type="NCBI Taxonomy" id="2748"/>
    <lineage>
        <taxon>Bacteria</taxon>
        <taxon>Bacillati</taxon>
        <taxon>Bacillota</taxon>
        <taxon>Bacilli</taxon>
        <taxon>Lactobacillales</taxon>
        <taxon>Carnobacteriaceae</taxon>
        <taxon>Carnobacterium</taxon>
    </lineage>
</organism>
<evidence type="ECO:0008006" key="4">
    <source>
        <dbReference type="Google" id="ProtNLM"/>
    </source>
</evidence>
<dbReference type="Proteomes" id="UP000297938">
    <property type="component" value="Unassembled WGS sequence"/>
</dbReference>
<feature type="transmembrane region" description="Helical" evidence="1">
    <location>
        <begin position="86"/>
        <end position="104"/>
    </location>
</feature>
<feature type="transmembrane region" description="Helical" evidence="1">
    <location>
        <begin position="124"/>
        <end position="142"/>
    </location>
</feature>
<dbReference type="AlphaFoldDB" id="A0A7Z8D3G9"/>
<feature type="transmembrane region" description="Helical" evidence="1">
    <location>
        <begin position="184"/>
        <end position="202"/>
    </location>
</feature>
<gene>
    <name evidence="2" type="ORF">CKN69_01100</name>
</gene>
<keyword evidence="1" id="KW-1133">Transmembrane helix</keyword>
<dbReference type="EMBL" id="NRPP01000003">
    <property type="protein sequence ID" value="TFJ29455.1"/>
    <property type="molecule type" value="Genomic_DNA"/>
</dbReference>
<sequence>MVEKIYDKFLIETAQRIDIRYYLIKVHEKNYVIDYSNPRDIKSYFPGLFKETTSQWKIYDVTDIKEDIKIKKSFFHRIQYNVQTKIAWVSIIFILVLLNGMLFPEFMNFMYLTYTPQIFQHWKLVLFLIIMGYFLGVLLLICTKQSRLPLNEAESFILKQIKKEKRNTKWYLGWLDRLPNSIRWIISVFFVIPFFVALGIGRPQSSNYVQLLFLGVIPLYSLLFSSFINFKPIENEWKYQIIKSEEN</sequence>
<feature type="transmembrane region" description="Helical" evidence="1">
    <location>
        <begin position="208"/>
        <end position="230"/>
    </location>
</feature>
<name>A0A7Z8D3G9_CARDV</name>